<proteinExistence type="predicted"/>
<organism evidence="2 3">
    <name type="scientific">Dyella jejuensis</name>
    <dbReference type="NCBI Taxonomy" id="1432009"/>
    <lineage>
        <taxon>Bacteria</taxon>
        <taxon>Pseudomonadati</taxon>
        <taxon>Pseudomonadota</taxon>
        <taxon>Gammaproteobacteria</taxon>
        <taxon>Lysobacterales</taxon>
        <taxon>Rhodanobacteraceae</taxon>
        <taxon>Dyella</taxon>
    </lineage>
</organism>
<accession>A0ABW8JII8</accession>
<dbReference type="Proteomes" id="UP001620461">
    <property type="component" value="Unassembled WGS sequence"/>
</dbReference>
<evidence type="ECO:0008006" key="4">
    <source>
        <dbReference type="Google" id="ProtNLM"/>
    </source>
</evidence>
<name>A0ABW8JII8_9GAMM</name>
<dbReference type="RefSeq" id="WP_404547314.1">
    <property type="nucleotide sequence ID" value="NZ_JADIKJ010000011.1"/>
</dbReference>
<keyword evidence="1" id="KW-0812">Transmembrane</keyword>
<evidence type="ECO:0000313" key="2">
    <source>
        <dbReference type="EMBL" id="MFK2900809.1"/>
    </source>
</evidence>
<evidence type="ECO:0000313" key="3">
    <source>
        <dbReference type="Proteomes" id="UP001620461"/>
    </source>
</evidence>
<dbReference type="EMBL" id="JADIKJ010000011">
    <property type="protein sequence ID" value="MFK2900809.1"/>
    <property type="molecule type" value="Genomic_DNA"/>
</dbReference>
<gene>
    <name evidence="2" type="ORF">ISP15_10730</name>
</gene>
<keyword evidence="1" id="KW-1133">Transmembrane helix</keyword>
<comment type="caution">
    <text evidence="2">The sequence shown here is derived from an EMBL/GenBank/DDBJ whole genome shotgun (WGS) entry which is preliminary data.</text>
</comment>
<feature type="transmembrane region" description="Helical" evidence="1">
    <location>
        <begin position="6"/>
        <end position="24"/>
    </location>
</feature>
<evidence type="ECO:0000256" key="1">
    <source>
        <dbReference type="SAM" id="Phobius"/>
    </source>
</evidence>
<reference evidence="2 3" key="1">
    <citation type="submission" date="2020-10" db="EMBL/GenBank/DDBJ databases">
        <title>Phylogeny of dyella-like bacteria.</title>
        <authorList>
            <person name="Fu J."/>
        </authorList>
    </citation>
    <scope>NUCLEOTIDE SEQUENCE [LARGE SCALE GENOMIC DNA]</scope>
    <source>
        <strain evidence="2 3">JP1</strain>
    </source>
</reference>
<keyword evidence="3" id="KW-1185">Reference proteome</keyword>
<sequence>MHPYAHLLIVLMLLATGLSIYWQIRRVRTMLHAWADSNGYTLLEHGRFWAHTPSLGMLLTTSRNQTLVYVKVYDSSTHRIRSGWLRLGSYWLGVLDADAIEMQWDA</sequence>
<keyword evidence="1" id="KW-0472">Membrane</keyword>
<protein>
    <recommendedName>
        <fullName evidence="4">DUF3301 domain-containing protein</fullName>
    </recommendedName>
</protein>